<dbReference type="Proteomes" id="UP000005084">
    <property type="component" value="Unassembled WGS sequence"/>
</dbReference>
<sequence length="260" mass="28292">MHRIRAAVTAPFRPEQDDRLPCDVAQFDIRSATCQIEVEYGVVGLTHGVQNVRGHAAGGRPQVGFRLPAILRLRGKPASHESRQIAHAQIAAEEIRLPFAVRVAGDRGHAVKLPLIRFFAGIRGKHLHMRSGDGHVTELVDDAIEPVEIPMVFDGLEAISAEDGKGHGVDAGLAHQADVVIPDFLRPLVGTIVATESDAASVRGQQFWPYEVTSCTHGYLLWQAAQGHGPYRIPADRHSWPIVDTPPVPAPLPEPTWVCS</sequence>
<organism evidence="1">
    <name type="scientific">Bifidobacterium longum subsp. infantis CCUG 52486</name>
    <dbReference type="NCBI Taxonomy" id="537937"/>
    <lineage>
        <taxon>Bacteria</taxon>
        <taxon>Bacillati</taxon>
        <taxon>Actinomycetota</taxon>
        <taxon>Actinomycetes</taxon>
        <taxon>Bifidobacteriales</taxon>
        <taxon>Bifidobacteriaceae</taxon>
        <taxon>Bifidobacterium</taxon>
    </lineage>
</organism>
<dbReference type="AlphaFoldDB" id="C5EAC2"/>
<protein>
    <submittedName>
        <fullName evidence="1">Uncharacterized protein</fullName>
    </submittedName>
</protein>
<gene>
    <name evidence="1" type="ORF">BLIG_00917</name>
</gene>
<evidence type="ECO:0000313" key="1">
    <source>
        <dbReference type="EMBL" id="EEQ54966.1"/>
    </source>
</evidence>
<accession>C5EAC2</accession>
<reference evidence="1" key="1">
    <citation type="submission" date="2008-08" db="EMBL/GenBank/DDBJ databases">
        <title>Annotation of Bifidobacterium longum subsp. infantis CCUG 52486.</title>
        <authorList>
            <consortium name="The Broad Institute Genome Sequencing Platform"/>
            <person name="Gougoulias C."/>
            <person name="Tuohy K.M."/>
            <person name="Gibson G.R."/>
            <person name="Ward D."/>
            <person name="Mehta T."/>
            <person name="Young S."/>
            <person name="Jaffe D."/>
            <person name="Gnerre S."/>
            <person name="Berlin A."/>
            <person name="Heiman D."/>
            <person name="Hepburn T."/>
            <person name="Shea T."/>
            <person name="Sykes S."/>
            <person name="Alvarado L."/>
            <person name="Kodira C."/>
            <person name="Borodovsky M."/>
            <person name="Lander E."/>
            <person name="Galagan J."/>
            <person name="Nusbaum C."/>
            <person name="Birren B."/>
        </authorList>
    </citation>
    <scope>NUCLEOTIDE SEQUENCE [LARGE SCALE GENOMIC DNA]</scope>
    <source>
        <strain evidence="1">CCUG 52486</strain>
    </source>
</reference>
<proteinExistence type="predicted"/>
<name>C5EAC2_BIFLI</name>
<dbReference type="HOGENOM" id="CLU_1068187_0_0_11"/>
<dbReference type="EMBL" id="DS990239">
    <property type="protein sequence ID" value="EEQ54966.1"/>
    <property type="molecule type" value="Genomic_DNA"/>
</dbReference>